<feature type="region of interest" description="Disordered" evidence="1">
    <location>
        <begin position="1"/>
        <end position="29"/>
    </location>
</feature>
<sequence>MFKGMFDRAPRTAPKMILDEALPNDRLQE</sequence>
<feature type="compositionally biased region" description="Basic and acidic residues" evidence="1">
    <location>
        <begin position="1"/>
        <end position="10"/>
    </location>
</feature>
<proteinExistence type="predicted"/>
<evidence type="ECO:0000256" key="1">
    <source>
        <dbReference type="SAM" id="MobiDB-lite"/>
    </source>
</evidence>
<accession>A0A0A9FDW6</accession>
<reference evidence="2" key="1">
    <citation type="submission" date="2014-09" db="EMBL/GenBank/DDBJ databases">
        <authorList>
            <person name="Magalhaes I.L.F."/>
            <person name="Oliveira U."/>
            <person name="Santos F.R."/>
            <person name="Vidigal T.H.D.A."/>
            <person name="Brescovit A.D."/>
            <person name="Santos A.J."/>
        </authorList>
    </citation>
    <scope>NUCLEOTIDE SEQUENCE</scope>
    <source>
        <tissue evidence="2">Shoot tissue taken approximately 20 cm above the soil surface</tissue>
    </source>
</reference>
<dbReference type="EMBL" id="GBRH01189575">
    <property type="protein sequence ID" value="JAE08321.1"/>
    <property type="molecule type" value="Transcribed_RNA"/>
</dbReference>
<protein>
    <submittedName>
        <fullName evidence="2">Uncharacterized protein</fullName>
    </submittedName>
</protein>
<dbReference type="AlphaFoldDB" id="A0A0A9FDW6"/>
<reference evidence="2" key="2">
    <citation type="journal article" date="2015" name="Data Brief">
        <title>Shoot transcriptome of the giant reed, Arundo donax.</title>
        <authorList>
            <person name="Barrero R.A."/>
            <person name="Guerrero F.D."/>
            <person name="Moolhuijzen P."/>
            <person name="Goolsby J.A."/>
            <person name="Tidwell J."/>
            <person name="Bellgard S.E."/>
            <person name="Bellgard M.I."/>
        </authorList>
    </citation>
    <scope>NUCLEOTIDE SEQUENCE</scope>
    <source>
        <tissue evidence="2">Shoot tissue taken approximately 20 cm above the soil surface</tissue>
    </source>
</reference>
<name>A0A0A9FDW6_ARUDO</name>
<organism evidence="2">
    <name type="scientific">Arundo donax</name>
    <name type="common">Giant reed</name>
    <name type="synonym">Donax arundinaceus</name>
    <dbReference type="NCBI Taxonomy" id="35708"/>
    <lineage>
        <taxon>Eukaryota</taxon>
        <taxon>Viridiplantae</taxon>
        <taxon>Streptophyta</taxon>
        <taxon>Embryophyta</taxon>
        <taxon>Tracheophyta</taxon>
        <taxon>Spermatophyta</taxon>
        <taxon>Magnoliopsida</taxon>
        <taxon>Liliopsida</taxon>
        <taxon>Poales</taxon>
        <taxon>Poaceae</taxon>
        <taxon>PACMAD clade</taxon>
        <taxon>Arundinoideae</taxon>
        <taxon>Arundineae</taxon>
        <taxon>Arundo</taxon>
    </lineage>
</organism>
<evidence type="ECO:0000313" key="2">
    <source>
        <dbReference type="EMBL" id="JAE08321.1"/>
    </source>
</evidence>